<dbReference type="InterPro" id="IPR027417">
    <property type="entry name" value="P-loop_NTPase"/>
</dbReference>
<comment type="catalytic activity">
    <reaction evidence="9 12">
        <text>thymidine + ATP = dTMP + ADP + H(+)</text>
        <dbReference type="Rhea" id="RHEA:19129"/>
        <dbReference type="ChEBI" id="CHEBI:15378"/>
        <dbReference type="ChEBI" id="CHEBI:17748"/>
        <dbReference type="ChEBI" id="CHEBI:30616"/>
        <dbReference type="ChEBI" id="CHEBI:63528"/>
        <dbReference type="ChEBI" id="CHEBI:456216"/>
        <dbReference type="EC" id="2.7.1.21"/>
    </reaction>
</comment>
<evidence type="ECO:0000256" key="6">
    <source>
        <dbReference type="ARBA" id="ARBA00022741"/>
    </source>
</evidence>
<dbReference type="FunFam" id="3.40.50.300:FF:000384">
    <property type="entry name" value="Thymidine kinase"/>
    <property type="match status" value="1"/>
</dbReference>
<dbReference type="Gene3D" id="3.40.50.300">
    <property type="entry name" value="P-loop containing nucleotide triphosphate hydrolases"/>
    <property type="match status" value="1"/>
</dbReference>
<evidence type="ECO:0000313" key="14">
    <source>
        <dbReference type="EMBL" id="RCW93684.1"/>
    </source>
</evidence>
<organism evidence="14 15">
    <name type="scientific">Winogradskyella arenosi</name>
    <dbReference type="NCBI Taxonomy" id="533325"/>
    <lineage>
        <taxon>Bacteria</taxon>
        <taxon>Pseudomonadati</taxon>
        <taxon>Bacteroidota</taxon>
        <taxon>Flavobacteriia</taxon>
        <taxon>Flavobacteriales</taxon>
        <taxon>Flavobacteriaceae</taxon>
        <taxon>Winogradskyella</taxon>
    </lineage>
</organism>
<dbReference type="SUPFAM" id="SSF52540">
    <property type="entry name" value="P-loop containing nucleoside triphosphate hydrolases"/>
    <property type="match status" value="1"/>
</dbReference>
<feature type="active site" description="Proton acceptor" evidence="9 10">
    <location>
        <position position="94"/>
    </location>
</feature>
<dbReference type="SUPFAM" id="SSF57716">
    <property type="entry name" value="Glucocorticoid receptor-like (DNA-binding domain)"/>
    <property type="match status" value="1"/>
</dbReference>
<evidence type="ECO:0000256" key="4">
    <source>
        <dbReference type="ARBA" id="ARBA00022634"/>
    </source>
</evidence>
<evidence type="ECO:0000256" key="13">
    <source>
        <dbReference type="RuleBase" id="RU004165"/>
    </source>
</evidence>
<sequence length="215" mass="24048">MFLENTVNQKEQFGWIEVICGSMFSGKTEELIRRLKRAKFAKQRVEIFKPAVDTRYDEDMVVSHDANEIRSTPVPAAANIPILADGCDVVGIDEAQFFDEGIVRVCNDLANKGIRVIVAGLDMDFKGNPFGPMPNLMATAEYVTKVHAVCTKTGNLAQYSHRKALSDELVLLGEVDEYEPLSRAAYFKSVQRDKLKNVTVVDPQELDFNQDETNA</sequence>
<keyword evidence="8 9" id="KW-0067">ATP-binding</keyword>
<dbReference type="PANTHER" id="PTHR11441">
    <property type="entry name" value="THYMIDINE KINASE"/>
    <property type="match status" value="1"/>
</dbReference>
<evidence type="ECO:0000256" key="5">
    <source>
        <dbReference type="ARBA" id="ARBA00022679"/>
    </source>
</evidence>
<gene>
    <name evidence="9" type="primary">tdk</name>
    <name evidence="14" type="ORF">DFQ08_101482</name>
</gene>
<dbReference type="Proteomes" id="UP000253436">
    <property type="component" value="Unassembled WGS sequence"/>
</dbReference>
<comment type="caution">
    <text evidence="14">The sequence shown here is derived from an EMBL/GenBank/DDBJ whole genome shotgun (WGS) entry which is preliminary data.</text>
</comment>
<keyword evidence="15" id="KW-1185">Reference proteome</keyword>
<dbReference type="PIRSF" id="PIRSF035805">
    <property type="entry name" value="TK_cell"/>
    <property type="match status" value="1"/>
</dbReference>
<evidence type="ECO:0000256" key="3">
    <source>
        <dbReference type="ARBA" id="ARBA00022490"/>
    </source>
</evidence>
<keyword evidence="7 9" id="KW-0418">Kinase</keyword>
<evidence type="ECO:0000256" key="10">
    <source>
        <dbReference type="PIRSR" id="PIRSR035805-1"/>
    </source>
</evidence>
<dbReference type="GO" id="GO:0005524">
    <property type="term" value="F:ATP binding"/>
    <property type="evidence" value="ECO:0007669"/>
    <property type="project" value="UniProtKB-UniRule"/>
</dbReference>
<dbReference type="GO" id="GO:0005829">
    <property type="term" value="C:cytosol"/>
    <property type="evidence" value="ECO:0007669"/>
    <property type="project" value="TreeGrafter"/>
</dbReference>
<keyword evidence="6 9" id="KW-0547">Nucleotide-binding</keyword>
<evidence type="ECO:0000256" key="9">
    <source>
        <dbReference type="HAMAP-Rule" id="MF_00124"/>
    </source>
</evidence>
<feature type="binding site" evidence="9">
    <location>
        <begin position="21"/>
        <end position="28"/>
    </location>
    <ligand>
        <name>ATP</name>
        <dbReference type="ChEBI" id="CHEBI:30616"/>
    </ligand>
</feature>
<evidence type="ECO:0000256" key="7">
    <source>
        <dbReference type="ARBA" id="ARBA00022777"/>
    </source>
</evidence>
<dbReference type="NCBIfam" id="NF003296">
    <property type="entry name" value="PRK04296.1-1"/>
    <property type="match status" value="1"/>
</dbReference>
<keyword evidence="3 9" id="KW-0963">Cytoplasm</keyword>
<comment type="caution">
    <text evidence="9">Lacks conserved residue(s) required for the propagation of feature annotation.</text>
</comment>
<reference evidence="14 15" key="1">
    <citation type="submission" date="2018-07" db="EMBL/GenBank/DDBJ databases">
        <title>Genomic Encyclopedia of Type Strains, Phase III (KMG-III): the genomes of soil and plant-associated and newly described type strains.</title>
        <authorList>
            <person name="Whitman W."/>
        </authorList>
    </citation>
    <scope>NUCLEOTIDE SEQUENCE [LARGE SCALE GENOMIC DNA]</scope>
    <source>
        <strain evidence="14 15">CECT 7958</strain>
    </source>
</reference>
<dbReference type="AlphaFoldDB" id="A0A368ZIW7"/>
<dbReference type="InterPro" id="IPR001267">
    <property type="entry name" value="Thymidine_kinase"/>
</dbReference>
<name>A0A368ZIW7_9FLAO</name>
<dbReference type="GO" id="GO:0046104">
    <property type="term" value="P:thymidine metabolic process"/>
    <property type="evidence" value="ECO:0007669"/>
    <property type="project" value="TreeGrafter"/>
</dbReference>
<comment type="subunit">
    <text evidence="9">Homotetramer.</text>
</comment>
<dbReference type="RefSeq" id="WP_114308192.1">
    <property type="nucleotide sequence ID" value="NZ_QPJO01000001.1"/>
</dbReference>
<dbReference type="HAMAP" id="MF_00124">
    <property type="entry name" value="Thymidine_kinase"/>
    <property type="match status" value="1"/>
</dbReference>
<evidence type="ECO:0000256" key="2">
    <source>
        <dbReference type="ARBA" id="ARBA00012118"/>
    </source>
</evidence>
<keyword evidence="5 9" id="KW-0808">Transferase</keyword>
<dbReference type="Pfam" id="PF00265">
    <property type="entry name" value="TK"/>
    <property type="match status" value="1"/>
</dbReference>
<dbReference type="Gene3D" id="3.30.60.20">
    <property type="match status" value="1"/>
</dbReference>
<dbReference type="GO" id="GO:0071897">
    <property type="term" value="P:DNA biosynthetic process"/>
    <property type="evidence" value="ECO:0007669"/>
    <property type="project" value="UniProtKB-KW"/>
</dbReference>
<dbReference type="EC" id="2.7.1.21" evidence="2 9"/>
<feature type="binding site" evidence="9">
    <location>
        <begin position="93"/>
        <end position="96"/>
    </location>
    <ligand>
        <name>ATP</name>
        <dbReference type="ChEBI" id="CHEBI:30616"/>
    </ligand>
</feature>
<dbReference type="GO" id="GO:0004797">
    <property type="term" value="F:thymidine kinase activity"/>
    <property type="evidence" value="ECO:0007669"/>
    <property type="project" value="UniProtKB-UniRule"/>
</dbReference>
<dbReference type="EMBL" id="QPJO01000001">
    <property type="protein sequence ID" value="RCW93684.1"/>
    <property type="molecule type" value="Genomic_DNA"/>
</dbReference>
<evidence type="ECO:0000256" key="12">
    <source>
        <dbReference type="RuleBase" id="RU000544"/>
    </source>
</evidence>
<proteinExistence type="inferred from homology"/>
<accession>A0A368ZIW7</accession>
<evidence type="ECO:0000256" key="1">
    <source>
        <dbReference type="ARBA" id="ARBA00007587"/>
    </source>
</evidence>
<evidence type="ECO:0000256" key="8">
    <source>
        <dbReference type="ARBA" id="ARBA00022840"/>
    </source>
</evidence>
<evidence type="ECO:0000313" key="15">
    <source>
        <dbReference type="Proteomes" id="UP000253436"/>
    </source>
</evidence>
<protein>
    <recommendedName>
        <fullName evidence="2 9">Thymidine kinase</fullName>
        <ecNumber evidence="2 9">2.7.1.21</ecNumber>
    </recommendedName>
</protein>
<keyword evidence="4 9" id="KW-0237">DNA synthesis</keyword>
<evidence type="ECO:0000256" key="11">
    <source>
        <dbReference type="PIRSR" id="PIRSR035805-2"/>
    </source>
</evidence>
<dbReference type="PANTHER" id="PTHR11441:SF0">
    <property type="entry name" value="THYMIDINE KINASE, CYTOSOLIC"/>
    <property type="match status" value="1"/>
</dbReference>
<feature type="binding site" evidence="11">
    <location>
        <position position="178"/>
    </location>
    <ligand>
        <name>substrate</name>
    </ligand>
</feature>
<feature type="binding site" evidence="11">
    <location>
        <begin position="170"/>
        <end position="173"/>
    </location>
    <ligand>
        <name>substrate</name>
    </ligand>
</feature>
<comment type="subcellular location">
    <subcellularLocation>
        <location evidence="9">Cytoplasm</location>
    </subcellularLocation>
</comment>
<dbReference type="OrthoDB" id="9781579at2"/>
<comment type="similarity">
    <text evidence="1 9 13">Belongs to the thymidine kinase family.</text>
</comment>